<feature type="region of interest" description="Disordered" evidence="1">
    <location>
        <begin position="384"/>
        <end position="427"/>
    </location>
</feature>
<dbReference type="Gene3D" id="3.30.470.30">
    <property type="entry name" value="DNA ligase/mRNA capping enzyme"/>
    <property type="match status" value="1"/>
</dbReference>
<reference evidence="3" key="1">
    <citation type="submission" date="2021-01" db="EMBL/GenBank/DDBJ databases">
        <authorList>
            <person name="Corre E."/>
            <person name="Pelletier E."/>
            <person name="Niang G."/>
            <person name="Scheremetjew M."/>
            <person name="Finn R."/>
            <person name="Kale V."/>
            <person name="Holt S."/>
            <person name="Cochrane G."/>
            <person name="Meng A."/>
            <person name="Brown T."/>
            <person name="Cohen L."/>
        </authorList>
    </citation>
    <scope>NUCLEOTIDE SEQUENCE</scope>
    <source>
        <strain evidence="3">CCMP1594</strain>
    </source>
</reference>
<dbReference type="SUPFAM" id="SSF56091">
    <property type="entry name" value="DNA ligase/mRNA capping enzyme, catalytic domain"/>
    <property type="match status" value="1"/>
</dbReference>
<dbReference type="EMBL" id="HBJA01064550">
    <property type="protein sequence ID" value="CAE0811634.1"/>
    <property type="molecule type" value="Transcribed_RNA"/>
</dbReference>
<dbReference type="InterPro" id="IPR012340">
    <property type="entry name" value="NA-bd_OB-fold"/>
</dbReference>
<organism evidence="3">
    <name type="scientific">Eutreptiella gymnastica</name>
    <dbReference type="NCBI Taxonomy" id="73025"/>
    <lineage>
        <taxon>Eukaryota</taxon>
        <taxon>Discoba</taxon>
        <taxon>Euglenozoa</taxon>
        <taxon>Euglenida</taxon>
        <taxon>Spirocuta</taxon>
        <taxon>Euglenophyceae</taxon>
        <taxon>Eutreptiales</taxon>
        <taxon>Eutreptiaceae</taxon>
        <taxon>Eutreptiella</taxon>
    </lineage>
</organism>
<gene>
    <name evidence="3" type="ORF">EGYM00163_LOCUS22782</name>
</gene>
<proteinExistence type="predicted"/>
<evidence type="ECO:0000313" key="3">
    <source>
        <dbReference type="EMBL" id="CAE0811634.1"/>
    </source>
</evidence>
<protein>
    <recommendedName>
        <fullName evidence="2">RNA ligase domain-containing protein</fullName>
    </recommendedName>
</protein>
<accession>A0A7S4CZU9</accession>
<dbReference type="Gene3D" id="2.40.50.140">
    <property type="entry name" value="Nucleic acid-binding proteins"/>
    <property type="match status" value="1"/>
</dbReference>
<dbReference type="Pfam" id="PF09414">
    <property type="entry name" value="RNA_ligase"/>
    <property type="match status" value="1"/>
</dbReference>
<dbReference type="InterPro" id="IPR021122">
    <property type="entry name" value="RNA_ligase_dom_REL/Rnl2"/>
</dbReference>
<evidence type="ECO:0000259" key="2">
    <source>
        <dbReference type="Pfam" id="PF09414"/>
    </source>
</evidence>
<evidence type="ECO:0000256" key="1">
    <source>
        <dbReference type="SAM" id="MobiDB-lite"/>
    </source>
</evidence>
<feature type="compositionally biased region" description="Polar residues" evidence="1">
    <location>
        <begin position="411"/>
        <end position="427"/>
    </location>
</feature>
<dbReference type="Pfam" id="PF21189">
    <property type="entry name" value="PHA02142"/>
    <property type="match status" value="1"/>
</dbReference>
<name>A0A7S4CZU9_9EUGL</name>
<feature type="domain" description="RNA ligase" evidence="2">
    <location>
        <begin position="205"/>
        <end position="371"/>
    </location>
</feature>
<sequence>MVDDMFGDETSYDGPRKLASVVVVKQVLSHPNADRLSLAKVKGWQVVTALDEYKAGDLAIYCEIDSILPEKVVEGRPEYGILKEKKFTIKTARFRGELSQGILFPVGLLNNVKYLHDEHFPAHTVSSKESGGELQYFFGDTLLEPGLDVTSILGVTKHEPPIVCVDKFGRPQFVRTFPTHIVPRTDEERVQNIPDLIDKWQGIKLFITEKVDGSSFTCYLVDGQFGVCSRNHVLADNDNVHSSTARALCIEQKLRAAGLQNIALQGELLGPGLQANRYRLQQHTICFFNVYNTTSRQFYNSCEARALVEETLELCWVPVVAEELVLAHSLEELLSLADGKSQLNPNAPREGLVFRALEEARELGFGPISFKCISNEWLLKYDTKVPAESGKNPPQSKVPKNKKKKEEGTGKINTADGTSSTKEVSSA</sequence>
<dbReference type="AlphaFoldDB" id="A0A7S4CZU9"/>